<dbReference type="RefSeq" id="WP_169325455.1">
    <property type="nucleotide sequence ID" value="NZ_JABCJJ010000023.1"/>
</dbReference>
<dbReference type="EMBL" id="JABCJJ010000023">
    <property type="protein sequence ID" value="NMR21076.1"/>
    <property type="molecule type" value="Genomic_DNA"/>
</dbReference>
<evidence type="ECO:0000313" key="2">
    <source>
        <dbReference type="EMBL" id="NMR21076.1"/>
    </source>
</evidence>
<keyword evidence="1" id="KW-1133">Transmembrane helix</keyword>
<comment type="caution">
    <text evidence="2">The sequence shown here is derived from an EMBL/GenBank/DDBJ whole genome shotgun (WGS) entry which is preliminary data.</text>
</comment>
<sequence length="529" mass="53690">MVATVVRLKLTLLRNTLRRDRWRVVLLALGAVWALGAVPSVLGGALFLARQDVSVRHDMLVVVGTVLVTGWAVVPVLVFGSDDTLEPARFATFGVRVRRLVPGLLVASVLTVPALFTAVVCASAVVAWGSAGTAAAVVAAAGAVLALATCLLAARITTTAAARMLGSRRARELSAVTAAVVVTSALPLAFGIGGLGLEGTLERVPGIARVLGWTPLALAWAAPASAADGDTLGAVSRLALASAWVVLGAVAWGLLIRRRLVNPSEGSGRSRRQVDALLTGSRLGAASRERIAARAIGVRARRYWVTDPRFVTALVSLLVLPALITVLLATVVDVPGIVAIALGPLLGATLGWGRHNDLAFDGSAFWLHVVSGTTGRVDRWGRLLGLLGWGVPLVVAGSLAGVAVARRPDLLPATLGLALGLLAAGLAVSAVTSVALPYPVPAAGASPFASEAGAIGASMAAQLVASAATAVVALPVLVAFALAVAWQPAIGWVVLALGAGGGAVAVRAGVVLGGRVYDARAVRLLARLR</sequence>
<feature type="transmembrane region" description="Helical" evidence="1">
    <location>
        <begin position="417"/>
        <end position="438"/>
    </location>
</feature>
<feature type="transmembrane region" description="Helical" evidence="1">
    <location>
        <begin position="383"/>
        <end position="405"/>
    </location>
</feature>
<reference evidence="2 3" key="1">
    <citation type="submission" date="2020-04" db="EMBL/GenBank/DDBJ databases">
        <title>Sequencing and Assembly of C. fimi.</title>
        <authorList>
            <person name="Ramsey A.R."/>
        </authorList>
    </citation>
    <scope>NUCLEOTIDE SEQUENCE [LARGE SCALE GENOMIC DNA]</scope>
    <source>
        <strain evidence="2 3">SB</strain>
    </source>
</reference>
<dbReference type="Proteomes" id="UP000562124">
    <property type="component" value="Unassembled WGS sequence"/>
</dbReference>
<dbReference type="AlphaFoldDB" id="A0A7Y0QHE9"/>
<feature type="transmembrane region" description="Helical" evidence="1">
    <location>
        <begin position="59"/>
        <end position="79"/>
    </location>
</feature>
<feature type="transmembrane region" description="Helical" evidence="1">
    <location>
        <begin position="100"/>
        <end position="128"/>
    </location>
</feature>
<evidence type="ECO:0000256" key="1">
    <source>
        <dbReference type="SAM" id="Phobius"/>
    </source>
</evidence>
<keyword evidence="1" id="KW-0472">Membrane</keyword>
<keyword evidence="3" id="KW-1185">Reference proteome</keyword>
<feature type="transmembrane region" description="Helical" evidence="1">
    <location>
        <begin position="492"/>
        <end position="517"/>
    </location>
</feature>
<proteinExistence type="predicted"/>
<organism evidence="2 3">
    <name type="scientific">Cellulomonas fimi</name>
    <dbReference type="NCBI Taxonomy" id="1708"/>
    <lineage>
        <taxon>Bacteria</taxon>
        <taxon>Bacillati</taxon>
        <taxon>Actinomycetota</taxon>
        <taxon>Actinomycetes</taxon>
        <taxon>Micrococcales</taxon>
        <taxon>Cellulomonadaceae</taxon>
        <taxon>Cellulomonas</taxon>
    </lineage>
</organism>
<keyword evidence="1" id="KW-0812">Transmembrane</keyword>
<feature type="transmembrane region" description="Helical" evidence="1">
    <location>
        <begin position="238"/>
        <end position="256"/>
    </location>
</feature>
<evidence type="ECO:0008006" key="4">
    <source>
        <dbReference type="Google" id="ProtNLM"/>
    </source>
</evidence>
<feature type="transmembrane region" description="Helical" evidence="1">
    <location>
        <begin position="459"/>
        <end position="486"/>
    </location>
</feature>
<evidence type="ECO:0000313" key="3">
    <source>
        <dbReference type="Proteomes" id="UP000562124"/>
    </source>
</evidence>
<feature type="transmembrane region" description="Helical" evidence="1">
    <location>
        <begin position="310"/>
        <end position="328"/>
    </location>
</feature>
<protein>
    <recommendedName>
        <fullName evidence="4">ABC-2 type transport system permease protein</fullName>
    </recommendedName>
</protein>
<name>A0A7Y0QHE9_CELFI</name>
<feature type="transmembrane region" description="Helical" evidence="1">
    <location>
        <begin position="175"/>
        <end position="197"/>
    </location>
</feature>
<accession>A0A7Y0QHE9</accession>
<feature type="transmembrane region" description="Helical" evidence="1">
    <location>
        <begin position="334"/>
        <end position="353"/>
    </location>
</feature>
<gene>
    <name evidence="2" type="ORF">HIR71_12735</name>
</gene>
<feature type="transmembrane region" description="Helical" evidence="1">
    <location>
        <begin position="134"/>
        <end position="154"/>
    </location>
</feature>